<keyword evidence="3" id="KW-1185">Reference proteome</keyword>
<name>A0A067C351_SAPPC</name>
<dbReference type="GeneID" id="24135730"/>
<feature type="chain" id="PRO_5001634063" evidence="1">
    <location>
        <begin position="28"/>
        <end position="160"/>
    </location>
</feature>
<evidence type="ECO:0000313" key="3">
    <source>
        <dbReference type="Proteomes" id="UP000030745"/>
    </source>
</evidence>
<proteinExistence type="predicted"/>
<dbReference type="OMA" id="HECECGC"/>
<feature type="signal peptide" evidence="1">
    <location>
        <begin position="1"/>
        <end position="27"/>
    </location>
</feature>
<dbReference type="VEuPathDB" id="FungiDB:SPRG_13892"/>
<dbReference type="OrthoDB" id="85117at2759"/>
<dbReference type="EMBL" id="KK583298">
    <property type="protein sequence ID" value="KDO20996.1"/>
    <property type="molecule type" value="Genomic_DNA"/>
</dbReference>
<reference evidence="2 3" key="1">
    <citation type="journal article" date="2013" name="PLoS Genet.">
        <title>Distinctive expansion of potential virulence genes in the genome of the oomycete fish pathogen Saprolegnia parasitica.</title>
        <authorList>
            <person name="Jiang R.H."/>
            <person name="de Bruijn I."/>
            <person name="Haas B.J."/>
            <person name="Belmonte R."/>
            <person name="Lobach L."/>
            <person name="Christie J."/>
            <person name="van den Ackerveken G."/>
            <person name="Bottin A."/>
            <person name="Bulone V."/>
            <person name="Diaz-Moreno S.M."/>
            <person name="Dumas B."/>
            <person name="Fan L."/>
            <person name="Gaulin E."/>
            <person name="Govers F."/>
            <person name="Grenville-Briggs L.J."/>
            <person name="Horner N.R."/>
            <person name="Levin J.Z."/>
            <person name="Mammella M."/>
            <person name="Meijer H.J."/>
            <person name="Morris P."/>
            <person name="Nusbaum C."/>
            <person name="Oome S."/>
            <person name="Phillips A.J."/>
            <person name="van Rooyen D."/>
            <person name="Rzeszutek E."/>
            <person name="Saraiva M."/>
            <person name="Secombes C.J."/>
            <person name="Seidl M.F."/>
            <person name="Snel B."/>
            <person name="Stassen J.H."/>
            <person name="Sykes S."/>
            <person name="Tripathy S."/>
            <person name="van den Berg H."/>
            <person name="Vega-Arreguin J.C."/>
            <person name="Wawra S."/>
            <person name="Young S.K."/>
            <person name="Zeng Q."/>
            <person name="Dieguez-Uribeondo J."/>
            <person name="Russ C."/>
            <person name="Tyler B.M."/>
            <person name="van West P."/>
        </authorList>
    </citation>
    <scope>NUCLEOTIDE SEQUENCE [LARGE SCALE GENOMIC DNA]</scope>
    <source>
        <strain evidence="2 3">CBS 223.65</strain>
    </source>
</reference>
<evidence type="ECO:0000256" key="1">
    <source>
        <dbReference type="SAM" id="SignalP"/>
    </source>
</evidence>
<sequence length="160" mass="17203">MRPHECECGCFLAVVLVIVLSVLVADAMTEPDQILLQTTAMQQRRTLRFCTPSSYVQHPFTLAAKKKASLLWLRLDVPSDVCFGSLTLVSKLCGPTRAFHLDSAKVRAVVAPTNRTKCNIAATAGAGVAFGVNMSIFVDQMYLSNGSMTGLSILPTPPSS</sequence>
<accession>A0A067C351</accession>
<protein>
    <submittedName>
        <fullName evidence="2">Uncharacterized protein</fullName>
    </submittedName>
</protein>
<dbReference type="Proteomes" id="UP000030745">
    <property type="component" value="Unassembled WGS sequence"/>
</dbReference>
<evidence type="ECO:0000313" key="2">
    <source>
        <dbReference type="EMBL" id="KDO20996.1"/>
    </source>
</evidence>
<dbReference type="RefSeq" id="XP_012208308.1">
    <property type="nucleotide sequence ID" value="XM_012352918.1"/>
</dbReference>
<gene>
    <name evidence="2" type="ORF">SPRG_13892</name>
</gene>
<organism evidence="2 3">
    <name type="scientific">Saprolegnia parasitica (strain CBS 223.65)</name>
    <dbReference type="NCBI Taxonomy" id="695850"/>
    <lineage>
        <taxon>Eukaryota</taxon>
        <taxon>Sar</taxon>
        <taxon>Stramenopiles</taxon>
        <taxon>Oomycota</taxon>
        <taxon>Saprolegniomycetes</taxon>
        <taxon>Saprolegniales</taxon>
        <taxon>Saprolegniaceae</taxon>
        <taxon>Saprolegnia</taxon>
    </lineage>
</organism>
<keyword evidence="1" id="KW-0732">Signal</keyword>
<dbReference type="KEGG" id="spar:SPRG_13892"/>
<dbReference type="AlphaFoldDB" id="A0A067C351"/>